<reference evidence="2" key="2">
    <citation type="submission" date="2013-04" db="UniProtKB">
        <authorList>
            <consortium name="EnsemblPlants"/>
        </authorList>
    </citation>
    <scope>IDENTIFICATION</scope>
</reference>
<feature type="region of interest" description="Disordered" evidence="1">
    <location>
        <begin position="58"/>
        <end position="82"/>
    </location>
</feature>
<dbReference type="EnsemblPlants" id="OB05G34970.1">
    <property type="protein sequence ID" value="OB05G34970.1"/>
    <property type="gene ID" value="OB05G34970"/>
</dbReference>
<dbReference type="HOGENOM" id="CLU_2565186_0_0_1"/>
<reference evidence="2" key="1">
    <citation type="journal article" date="2013" name="Nat. Commun.">
        <title>Whole-genome sequencing of Oryza brachyantha reveals mechanisms underlying Oryza genome evolution.</title>
        <authorList>
            <person name="Chen J."/>
            <person name="Huang Q."/>
            <person name="Gao D."/>
            <person name="Wang J."/>
            <person name="Lang Y."/>
            <person name="Liu T."/>
            <person name="Li B."/>
            <person name="Bai Z."/>
            <person name="Luis Goicoechea J."/>
            <person name="Liang C."/>
            <person name="Chen C."/>
            <person name="Zhang W."/>
            <person name="Sun S."/>
            <person name="Liao Y."/>
            <person name="Zhang X."/>
            <person name="Yang L."/>
            <person name="Song C."/>
            <person name="Wang M."/>
            <person name="Shi J."/>
            <person name="Liu G."/>
            <person name="Liu J."/>
            <person name="Zhou H."/>
            <person name="Zhou W."/>
            <person name="Yu Q."/>
            <person name="An N."/>
            <person name="Chen Y."/>
            <person name="Cai Q."/>
            <person name="Wang B."/>
            <person name="Liu B."/>
            <person name="Min J."/>
            <person name="Huang Y."/>
            <person name="Wu H."/>
            <person name="Li Z."/>
            <person name="Zhang Y."/>
            <person name="Yin Y."/>
            <person name="Song W."/>
            <person name="Jiang J."/>
            <person name="Jackson S.A."/>
            <person name="Wing R.A."/>
            <person name="Wang J."/>
            <person name="Chen M."/>
        </authorList>
    </citation>
    <scope>NUCLEOTIDE SEQUENCE [LARGE SCALE GENOMIC DNA]</scope>
    <source>
        <strain evidence="2">cv. IRGC 101232</strain>
    </source>
</reference>
<evidence type="ECO:0000313" key="3">
    <source>
        <dbReference type="Proteomes" id="UP000006038"/>
    </source>
</evidence>
<feature type="compositionally biased region" description="Polar residues" evidence="1">
    <location>
        <begin position="71"/>
        <end position="82"/>
    </location>
</feature>
<keyword evidence="3" id="KW-1185">Reference proteome</keyword>
<dbReference type="Proteomes" id="UP000006038">
    <property type="component" value="Chromosome 5"/>
</dbReference>
<dbReference type="AlphaFoldDB" id="J3MA73"/>
<dbReference type="eggNOG" id="ENOG502R3Q5">
    <property type="taxonomic scope" value="Eukaryota"/>
</dbReference>
<organism evidence="2">
    <name type="scientific">Oryza brachyantha</name>
    <name type="common">malo sina</name>
    <dbReference type="NCBI Taxonomy" id="4533"/>
    <lineage>
        <taxon>Eukaryota</taxon>
        <taxon>Viridiplantae</taxon>
        <taxon>Streptophyta</taxon>
        <taxon>Embryophyta</taxon>
        <taxon>Tracheophyta</taxon>
        <taxon>Spermatophyta</taxon>
        <taxon>Magnoliopsida</taxon>
        <taxon>Liliopsida</taxon>
        <taxon>Poales</taxon>
        <taxon>Poaceae</taxon>
        <taxon>BOP clade</taxon>
        <taxon>Oryzoideae</taxon>
        <taxon>Oryzeae</taxon>
        <taxon>Oryzinae</taxon>
        <taxon>Oryza</taxon>
    </lineage>
</organism>
<accession>J3MA73</accession>
<sequence length="82" mass="8764">MNKKGWILPTQPSTISTLLHLQADRIISLPSRARLRPSLRACTQASKATRLAAAPGALPQGCPKVPPPNCNIESSPKISIRA</sequence>
<dbReference type="OMA" id="PQGCPKV"/>
<evidence type="ECO:0000313" key="2">
    <source>
        <dbReference type="EnsemblPlants" id="OB05G34970.1"/>
    </source>
</evidence>
<evidence type="ECO:0000256" key="1">
    <source>
        <dbReference type="SAM" id="MobiDB-lite"/>
    </source>
</evidence>
<name>J3MA73_ORYBR</name>
<proteinExistence type="predicted"/>
<protein>
    <submittedName>
        <fullName evidence="2">Uncharacterized protein</fullName>
    </submittedName>
</protein>
<dbReference type="Gramene" id="OB05G34970.1">
    <property type="protein sequence ID" value="OB05G34970.1"/>
    <property type="gene ID" value="OB05G34970"/>
</dbReference>